<keyword evidence="4" id="KW-1133">Transmembrane helix</keyword>
<feature type="region of interest" description="Disordered" evidence="3">
    <location>
        <begin position="473"/>
        <end position="506"/>
    </location>
</feature>
<feature type="transmembrane region" description="Helical" evidence="4">
    <location>
        <begin position="346"/>
        <end position="367"/>
    </location>
</feature>
<evidence type="ECO:0000256" key="2">
    <source>
        <dbReference type="SAM" id="Coils"/>
    </source>
</evidence>
<proteinExistence type="inferred from homology"/>
<dbReference type="InterPro" id="IPR017862">
    <property type="entry name" value="SKI-int_prot_SKIP"/>
</dbReference>
<protein>
    <recommendedName>
        <fullName evidence="5">SKI-interacting protein SKIP SNW domain-containing protein</fullName>
    </recommendedName>
</protein>
<feature type="domain" description="SKI-interacting protein SKIP SNW" evidence="5">
    <location>
        <begin position="1"/>
        <end position="97"/>
    </location>
</feature>
<dbReference type="OrthoDB" id="666364at2759"/>
<evidence type="ECO:0000313" key="6">
    <source>
        <dbReference type="EMBL" id="KAF9589451.1"/>
    </source>
</evidence>
<keyword evidence="7" id="KW-1185">Reference proteome</keyword>
<comment type="caution">
    <text evidence="6">The sequence shown here is derived from an EMBL/GenBank/DDBJ whole genome shotgun (WGS) entry which is preliminary data.</text>
</comment>
<reference evidence="6 7" key="1">
    <citation type="submission" date="2020-10" db="EMBL/GenBank/DDBJ databases">
        <title>The Coptis chinensis genome and diversification of protoberbering-type alkaloids.</title>
        <authorList>
            <person name="Wang B."/>
            <person name="Shu S."/>
            <person name="Song C."/>
            <person name="Liu Y."/>
        </authorList>
    </citation>
    <scope>NUCLEOTIDE SEQUENCE [LARGE SCALE GENOMIC DNA]</scope>
    <source>
        <strain evidence="6">HL-2020</strain>
        <tissue evidence="6">Leaf</tissue>
    </source>
</reference>
<keyword evidence="2" id="KW-0175">Coiled coil</keyword>
<evidence type="ECO:0000313" key="7">
    <source>
        <dbReference type="Proteomes" id="UP000631114"/>
    </source>
</evidence>
<evidence type="ECO:0000259" key="5">
    <source>
        <dbReference type="Pfam" id="PF02731"/>
    </source>
</evidence>
<dbReference type="Proteomes" id="UP000631114">
    <property type="component" value="Unassembled WGS sequence"/>
</dbReference>
<dbReference type="AlphaFoldDB" id="A0A835LJC4"/>
<feature type="coiled-coil region" evidence="2">
    <location>
        <begin position="54"/>
        <end position="97"/>
    </location>
</feature>
<name>A0A835LJC4_9MAGN</name>
<dbReference type="EMBL" id="JADFTS010000009">
    <property type="protein sequence ID" value="KAF9589451.1"/>
    <property type="molecule type" value="Genomic_DNA"/>
</dbReference>
<dbReference type="PANTHER" id="PTHR12096">
    <property type="entry name" value="NUCLEAR PROTEIN SKIP-RELATED"/>
    <property type="match status" value="1"/>
</dbReference>
<accession>A0A835LJC4</accession>
<dbReference type="GO" id="GO:0000398">
    <property type="term" value="P:mRNA splicing, via spliceosome"/>
    <property type="evidence" value="ECO:0007669"/>
    <property type="project" value="InterPro"/>
</dbReference>
<feature type="region of interest" description="Disordered" evidence="3">
    <location>
        <begin position="132"/>
        <end position="158"/>
    </location>
</feature>
<keyword evidence="4" id="KW-0472">Membrane</keyword>
<evidence type="ECO:0000256" key="4">
    <source>
        <dbReference type="SAM" id="Phobius"/>
    </source>
</evidence>
<sequence length="532" mass="61721">MHSPSRPVAVKDQQGWKVPPCISNWKNPKGYNIPLEKRLGVCKKFRLMIILQALNVAERKAREAVAMRSKLQKEILMKEKDRREQELRALAQKARSEGSGRAPPPSFIITAESNTMDGDEMKLDNQTMIESKRENETREERLVREKVRGERRTERKRERRLEAKDVAMGKKSKITRDRDRDISEKVALRMANTGAGCGGEVMYDQRLFNQEKGMDSGFAADDQYNVYGKKLCTAKSTFDSIYKPKKDTDTNMYGGEDEQLDRVLKTDRFRPDKGFAGANETAGPRENPIEFEKEPDPFDLDHFWTKEGFAFAHCTTCKAPYHLRVYGAADRKWRTLKFHFFVTRDIVFTFAAVQLVIASLAYLAYFTDSYQQFGLHSSWGFTGGLSFYYICGNSQDKIIYLNVCVWIDCYSFQPISVYYHTTHSDGWEWTCTPSSFIITAESNMMDGDEMKLDDQTMIESKRENETREERLVREKVRGERRTERKRERRLEAKDVAMGKKSKITRDRDRDISEKVVLGMAKHWSRAWGRGNI</sequence>
<dbReference type="InterPro" id="IPR004015">
    <property type="entry name" value="SKI-int_prot_SKIP_SNW-dom"/>
</dbReference>
<dbReference type="GO" id="GO:0005681">
    <property type="term" value="C:spliceosomal complex"/>
    <property type="evidence" value="ECO:0007669"/>
    <property type="project" value="InterPro"/>
</dbReference>
<gene>
    <name evidence="6" type="ORF">IFM89_023866</name>
</gene>
<comment type="similarity">
    <text evidence="1">Belongs to the SNW family.</text>
</comment>
<keyword evidence="4" id="KW-0812">Transmembrane</keyword>
<dbReference type="Pfam" id="PF02731">
    <property type="entry name" value="SKIP_SNW"/>
    <property type="match status" value="1"/>
</dbReference>
<evidence type="ECO:0000256" key="3">
    <source>
        <dbReference type="SAM" id="MobiDB-lite"/>
    </source>
</evidence>
<evidence type="ECO:0000256" key="1">
    <source>
        <dbReference type="ARBA" id="ARBA00010197"/>
    </source>
</evidence>
<organism evidence="6 7">
    <name type="scientific">Coptis chinensis</name>
    <dbReference type="NCBI Taxonomy" id="261450"/>
    <lineage>
        <taxon>Eukaryota</taxon>
        <taxon>Viridiplantae</taxon>
        <taxon>Streptophyta</taxon>
        <taxon>Embryophyta</taxon>
        <taxon>Tracheophyta</taxon>
        <taxon>Spermatophyta</taxon>
        <taxon>Magnoliopsida</taxon>
        <taxon>Ranunculales</taxon>
        <taxon>Ranunculaceae</taxon>
        <taxon>Coptidoideae</taxon>
        <taxon>Coptis</taxon>
    </lineage>
</organism>